<accession>A0A0F5LUG9</accession>
<dbReference type="STRING" id="1121477.SAMN02745223_02450"/>
<protein>
    <submittedName>
        <fullName evidence="1">Uncharacterized protein</fullName>
    </submittedName>
</protein>
<reference evidence="2 4" key="2">
    <citation type="submission" date="2016-11" db="EMBL/GenBank/DDBJ databases">
        <authorList>
            <person name="Jaros S."/>
            <person name="Januszkiewicz K."/>
            <person name="Wedrychowicz H."/>
        </authorList>
    </citation>
    <scope>NUCLEOTIDE SEQUENCE [LARGE SCALE GENOMIC DNA]</scope>
    <source>
        <strain evidence="2 4">DSM 17137</strain>
    </source>
</reference>
<reference evidence="1 3" key="1">
    <citation type="submission" date="2015-03" db="EMBL/GenBank/DDBJ databases">
        <authorList>
            <person name="Hassan Y.I."/>
            <person name="Lepp D."/>
            <person name="Zhou T."/>
        </authorList>
    </citation>
    <scope>NUCLEOTIDE SEQUENCE [LARGE SCALE GENOMIC DNA]</scope>
    <source>
        <strain evidence="1 3">DSM 17137</strain>
    </source>
</reference>
<sequence>MTEDDAQDIELSERSSEVTHEGITVQVGIYRAAGSNDGWTLEVIDEDDNSLIWEDSFATDAEAWEEFERAVAEDGISQLIGPATDELN</sequence>
<evidence type="ECO:0000313" key="4">
    <source>
        <dbReference type="Proteomes" id="UP000184533"/>
    </source>
</evidence>
<proteinExistence type="predicted"/>
<dbReference type="Proteomes" id="UP000184533">
    <property type="component" value="Unassembled WGS sequence"/>
</dbReference>
<evidence type="ECO:0000313" key="1">
    <source>
        <dbReference type="EMBL" id="KKB85988.1"/>
    </source>
</evidence>
<evidence type="ECO:0000313" key="3">
    <source>
        <dbReference type="Proteomes" id="UP000033608"/>
    </source>
</evidence>
<organism evidence="1 3">
    <name type="scientific">Devosia limi DSM 17137</name>
    <dbReference type="NCBI Taxonomy" id="1121477"/>
    <lineage>
        <taxon>Bacteria</taxon>
        <taxon>Pseudomonadati</taxon>
        <taxon>Pseudomonadota</taxon>
        <taxon>Alphaproteobacteria</taxon>
        <taxon>Hyphomicrobiales</taxon>
        <taxon>Devosiaceae</taxon>
        <taxon>Devosia</taxon>
    </lineage>
</organism>
<keyword evidence="3" id="KW-1185">Reference proteome</keyword>
<gene>
    <name evidence="2" type="ORF">SAMN02745223_02450</name>
    <name evidence="1" type="ORF">VW29_04410</name>
</gene>
<dbReference type="RefSeq" id="WP_046134092.1">
    <property type="nucleotide sequence ID" value="NZ_FQVC01000007.1"/>
</dbReference>
<dbReference type="Proteomes" id="UP000033608">
    <property type="component" value="Unassembled WGS sequence"/>
</dbReference>
<dbReference type="EMBL" id="LAJF01000042">
    <property type="protein sequence ID" value="KKB85988.1"/>
    <property type="molecule type" value="Genomic_DNA"/>
</dbReference>
<dbReference type="EMBL" id="FQVC01000007">
    <property type="protein sequence ID" value="SHF38184.1"/>
    <property type="molecule type" value="Genomic_DNA"/>
</dbReference>
<dbReference type="OrthoDB" id="7864523at2"/>
<dbReference type="AlphaFoldDB" id="A0A0F5LUG9"/>
<evidence type="ECO:0000313" key="2">
    <source>
        <dbReference type="EMBL" id="SHF38184.1"/>
    </source>
</evidence>
<name>A0A0F5LUG9_9HYPH</name>
<dbReference type="PATRIC" id="fig|1121477.3.peg.1956"/>